<dbReference type="InterPro" id="IPR020476">
    <property type="entry name" value="Nudix_hydrolase"/>
</dbReference>
<dbReference type="Gene3D" id="3.90.79.10">
    <property type="entry name" value="Nucleoside Triphosphate Pyrophosphohydrolase"/>
    <property type="match status" value="1"/>
</dbReference>
<reference evidence="3 4" key="1">
    <citation type="submission" date="2019-03" db="EMBL/GenBank/DDBJ databases">
        <title>Novel species of Flavobacterium.</title>
        <authorList>
            <person name="Liu Q."/>
            <person name="Xin Y.-H."/>
        </authorList>
    </citation>
    <scope>NUCLEOTIDE SEQUENCE [LARGE SCALE GENOMIC DNA]</scope>
    <source>
        <strain evidence="3 4">LB2P22</strain>
    </source>
</reference>
<dbReference type="GO" id="GO:0016787">
    <property type="term" value="F:hydrolase activity"/>
    <property type="evidence" value="ECO:0007669"/>
    <property type="project" value="UniProtKB-KW"/>
</dbReference>
<keyword evidence="4" id="KW-1185">Reference proteome</keyword>
<dbReference type="CDD" id="cd04699">
    <property type="entry name" value="NUDIX_MutT_Nudt1"/>
    <property type="match status" value="1"/>
</dbReference>
<dbReference type="PROSITE" id="PS51462">
    <property type="entry name" value="NUDIX"/>
    <property type="match status" value="1"/>
</dbReference>
<evidence type="ECO:0000313" key="4">
    <source>
        <dbReference type="Proteomes" id="UP000294685"/>
    </source>
</evidence>
<feature type="domain" description="Nudix hydrolase" evidence="2">
    <location>
        <begin position="17"/>
        <end position="142"/>
    </location>
</feature>
<protein>
    <submittedName>
        <fullName evidence="3">NUDIX hydrolase</fullName>
    </submittedName>
</protein>
<comment type="caution">
    <text evidence="3">The sequence shown here is derived from an EMBL/GenBank/DDBJ whole genome shotgun (WGS) entry which is preliminary data.</text>
</comment>
<dbReference type="SUPFAM" id="SSF55811">
    <property type="entry name" value="Nudix"/>
    <property type="match status" value="1"/>
</dbReference>
<gene>
    <name evidence="3" type="ORF">E0I61_16065</name>
</gene>
<sequence>MKELNNSKNAELKMEKKIFFSIKTLIVNNNKFLAVYNFENGQKLWDLPGGKMEFGETAEESLKREIFEELGIEIIPIKVIDTWNYIHDENCQITGIIYFSEVKTDKIRISEEHDGFDWIGFEQIDEIFTRDFLLDKMQLWDWDSIIDNKIKFTKSVIISNS</sequence>
<evidence type="ECO:0000259" key="2">
    <source>
        <dbReference type="PROSITE" id="PS51462"/>
    </source>
</evidence>
<organism evidence="3 4">
    <name type="scientific">Flavobacterium ranwuense</name>
    <dbReference type="NCBI Taxonomy" id="2541725"/>
    <lineage>
        <taxon>Bacteria</taxon>
        <taxon>Pseudomonadati</taxon>
        <taxon>Bacteroidota</taxon>
        <taxon>Flavobacteriia</taxon>
        <taxon>Flavobacteriales</taxon>
        <taxon>Flavobacteriaceae</taxon>
        <taxon>Flavobacterium</taxon>
    </lineage>
</organism>
<evidence type="ECO:0000313" key="3">
    <source>
        <dbReference type="EMBL" id="TDE26785.1"/>
    </source>
</evidence>
<evidence type="ECO:0000256" key="1">
    <source>
        <dbReference type="ARBA" id="ARBA00022801"/>
    </source>
</evidence>
<dbReference type="Proteomes" id="UP000294685">
    <property type="component" value="Unassembled WGS sequence"/>
</dbReference>
<keyword evidence="1 3" id="KW-0378">Hydrolase</keyword>
<dbReference type="InterPro" id="IPR015797">
    <property type="entry name" value="NUDIX_hydrolase-like_dom_sf"/>
</dbReference>
<accession>A0ABY2DPN0</accession>
<dbReference type="Pfam" id="PF00293">
    <property type="entry name" value="NUDIX"/>
    <property type="match status" value="1"/>
</dbReference>
<dbReference type="PRINTS" id="PR00502">
    <property type="entry name" value="NUDIXFAMILY"/>
</dbReference>
<dbReference type="PANTHER" id="PTHR43736:SF1">
    <property type="entry name" value="DIHYDRONEOPTERIN TRIPHOSPHATE DIPHOSPHATASE"/>
    <property type="match status" value="1"/>
</dbReference>
<dbReference type="PANTHER" id="PTHR43736">
    <property type="entry name" value="ADP-RIBOSE PYROPHOSPHATASE"/>
    <property type="match status" value="1"/>
</dbReference>
<dbReference type="EMBL" id="SMLH01000015">
    <property type="protein sequence ID" value="TDE26785.1"/>
    <property type="molecule type" value="Genomic_DNA"/>
</dbReference>
<dbReference type="RefSeq" id="WP_132072651.1">
    <property type="nucleotide sequence ID" value="NZ_SMLH01000015.1"/>
</dbReference>
<name>A0ABY2DPN0_9FLAO</name>
<dbReference type="InterPro" id="IPR000086">
    <property type="entry name" value="NUDIX_hydrolase_dom"/>
</dbReference>
<proteinExistence type="predicted"/>